<comment type="caution">
    <text evidence="2">The sequence shown here is derived from an EMBL/GenBank/DDBJ whole genome shotgun (WGS) entry which is preliminary data.</text>
</comment>
<dbReference type="EMBL" id="JBHTHM010001592">
    <property type="protein sequence ID" value="MFD0786823.1"/>
    <property type="molecule type" value="Genomic_DNA"/>
</dbReference>
<dbReference type="SUPFAM" id="SSF51735">
    <property type="entry name" value="NAD(P)-binding Rossmann-fold domains"/>
    <property type="match status" value="1"/>
</dbReference>
<dbReference type="Gene3D" id="3.40.50.720">
    <property type="entry name" value="NAD(P)-binding Rossmann-like Domain"/>
    <property type="match status" value="1"/>
</dbReference>
<sequence>MRVFVTGASGWIGSHTVDELVAAGHEVVGLARTDRAEAALKARHALVLRGDLEN</sequence>
<dbReference type="InterPro" id="IPR001509">
    <property type="entry name" value="Epimerase_deHydtase"/>
</dbReference>
<reference evidence="3" key="1">
    <citation type="journal article" date="2019" name="Int. J. Syst. Evol. Microbiol.">
        <title>The Global Catalogue of Microorganisms (GCM) 10K type strain sequencing project: providing services to taxonomists for standard genome sequencing and annotation.</title>
        <authorList>
            <consortium name="The Broad Institute Genomics Platform"/>
            <consortium name="The Broad Institute Genome Sequencing Center for Infectious Disease"/>
            <person name="Wu L."/>
            <person name="Ma J."/>
        </authorList>
    </citation>
    <scope>NUCLEOTIDE SEQUENCE [LARGE SCALE GENOMIC DNA]</scope>
    <source>
        <strain evidence="3">JCM 32148</strain>
    </source>
</reference>
<dbReference type="PANTHER" id="PTHR48079:SF6">
    <property type="entry name" value="NAD(P)-BINDING DOMAIN-CONTAINING PROTEIN-RELATED"/>
    <property type="match status" value="1"/>
</dbReference>
<name>A0ABW3A815_9ACTN</name>
<feature type="non-terminal residue" evidence="2">
    <location>
        <position position="54"/>
    </location>
</feature>
<accession>A0ABW3A815</accession>
<evidence type="ECO:0000313" key="2">
    <source>
        <dbReference type="EMBL" id="MFD0786823.1"/>
    </source>
</evidence>
<gene>
    <name evidence="2" type="ORF">ACFQZ8_23240</name>
</gene>
<organism evidence="2 3">
    <name type="scientific">Micromonospora azadirachtae</name>
    <dbReference type="NCBI Taxonomy" id="1970735"/>
    <lineage>
        <taxon>Bacteria</taxon>
        <taxon>Bacillati</taxon>
        <taxon>Actinomycetota</taxon>
        <taxon>Actinomycetes</taxon>
        <taxon>Micromonosporales</taxon>
        <taxon>Micromonosporaceae</taxon>
        <taxon>Micromonospora</taxon>
    </lineage>
</organism>
<dbReference type="InterPro" id="IPR051783">
    <property type="entry name" value="NAD(P)-dependent_oxidoreduct"/>
</dbReference>
<dbReference type="Pfam" id="PF01370">
    <property type="entry name" value="Epimerase"/>
    <property type="match status" value="1"/>
</dbReference>
<keyword evidence="3" id="KW-1185">Reference proteome</keyword>
<dbReference type="InterPro" id="IPR036291">
    <property type="entry name" value="NAD(P)-bd_dom_sf"/>
</dbReference>
<protein>
    <submittedName>
        <fullName evidence="2">NAD-dependent epimerase/dehydratase family protein</fullName>
    </submittedName>
</protein>
<evidence type="ECO:0000259" key="1">
    <source>
        <dbReference type="Pfam" id="PF01370"/>
    </source>
</evidence>
<evidence type="ECO:0000313" key="3">
    <source>
        <dbReference type="Proteomes" id="UP001597053"/>
    </source>
</evidence>
<feature type="domain" description="NAD-dependent epimerase/dehydratase" evidence="1">
    <location>
        <begin position="3"/>
        <end position="53"/>
    </location>
</feature>
<dbReference type="Proteomes" id="UP001597053">
    <property type="component" value="Unassembled WGS sequence"/>
</dbReference>
<proteinExistence type="predicted"/>
<dbReference type="PANTHER" id="PTHR48079">
    <property type="entry name" value="PROTEIN YEEZ"/>
    <property type="match status" value="1"/>
</dbReference>